<reference evidence="1 2" key="1">
    <citation type="journal article" date="2018" name="Science">
        <title>The opium poppy genome and morphinan production.</title>
        <authorList>
            <person name="Guo L."/>
            <person name="Winzer T."/>
            <person name="Yang X."/>
            <person name="Li Y."/>
            <person name="Ning Z."/>
            <person name="He Z."/>
            <person name="Teodor R."/>
            <person name="Lu Y."/>
            <person name="Bowser T.A."/>
            <person name="Graham I.A."/>
            <person name="Ye K."/>
        </authorList>
    </citation>
    <scope>NUCLEOTIDE SEQUENCE [LARGE SCALE GENOMIC DNA]</scope>
    <source>
        <strain evidence="2">cv. HN1</strain>
        <tissue evidence="1">Leaves</tissue>
    </source>
</reference>
<name>A0A4Y7K1H4_PAPSO</name>
<keyword evidence="2" id="KW-1185">Reference proteome</keyword>
<evidence type="ECO:0000313" key="2">
    <source>
        <dbReference type="Proteomes" id="UP000316621"/>
    </source>
</evidence>
<dbReference type="Gramene" id="RZC67203">
    <property type="protein sequence ID" value="RZC67203"/>
    <property type="gene ID" value="C5167_010905"/>
</dbReference>
<dbReference type="AlphaFoldDB" id="A0A4Y7K1H4"/>
<dbReference type="Proteomes" id="UP000316621">
    <property type="component" value="Chromosome 6"/>
</dbReference>
<evidence type="ECO:0000313" key="1">
    <source>
        <dbReference type="EMBL" id="RZC67203.1"/>
    </source>
</evidence>
<accession>A0A4Y7K1H4</accession>
<gene>
    <name evidence="1" type="ORF">C5167_010905</name>
</gene>
<sequence>MVQADGGEAVDLGEILMAAPLQCPPPPTKVGDINTSMMRKLLQGEADIRLDTNGTDGFSLLWY</sequence>
<proteinExistence type="predicted"/>
<organism evidence="1 2">
    <name type="scientific">Papaver somniferum</name>
    <name type="common">Opium poppy</name>
    <dbReference type="NCBI Taxonomy" id="3469"/>
    <lineage>
        <taxon>Eukaryota</taxon>
        <taxon>Viridiplantae</taxon>
        <taxon>Streptophyta</taxon>
        <taxon>Embryophyta</taxon>
        <taxon>Tracheophyta</taxon>
        <taxon>Spermatophyta</taxon>
        <taxon>Magnoliopsida</taxon>
        <taxon>Ranunculales</taxon>
        <taxon>Papaveraceae</taxon>
        <taxon>Papaveroideae</taxon>
        <taxon>Papaver</taxon>
    </lineage>
</organism>
<dbReference type="EMBL" id="CM010720">
    <property type="protein sequence ID" value="RZC67203.1"/>
    <property type="molecule type" value="Genomic_DNA"/>
</dbReference>
<protein>
    <submittedName>
        <fullName evidence="1">Uncharacterized protein</fullName>
    </submittedName>
</protein>